<dbReference type="Proteomes" id="UP000054560">
    <property type="component" value="Unassembled WGS sequence"/>
</dbReference>
<evidence type="ECO:0000313" key="3">
    <source>
        <dbReference type="Proteomes" id="UP000054560"/>
    </source>
</evidence>
<name>A0A0L0F3I4_9EUKA</name>
<dbReference type="InterPro" id="IPR015943">
    <property type="entry name" value="WD40/YVTN_repeat-like_dom_sf"/>
</dbReference>
<dbReference type="GeneID" id="25916795"/>
<proteinExistence type="predicted"/>
<dbReference type="EMBL" id="KQ249354">
    <property type="protein sequence ID" value="KNC71171.1"/>
    <property type="molecule type" value="Genomic_DNA"/>
</dbReference>
<feature type="non-terminal residue" evidence="2">
    <location>
        <position position="1"/>
    </location>
</feature>
<keyword evidence="3" id="KW-1185">Reference proteome</keyword>
<reference evidence="2 3" key="1">
    <citation type="submission" date="2011-02" db="EMBL/GenBank/DDBJ databases">
        <title>The Genome Sequence of Sphaeroforma arctica JP610.</title>
        <authorList>
            <consortium name="The Broad Institute Genome Sequencing Platform"/>
            <person name="Russ C."/>
            <person name="Cuomo C."/>
            <person name="Young S.K."/>
            <person name="Zeng Q."/>
            <person name="Gargeya S."/>
            <person name="Alvarado L."/>
            <person name="Berlin A."/>
            <person name="Chapman S.B."/>
            <person name="Chen Z."/>
            <person name="Freedman E."/>
            <person name="Gellesch M."/>
            <person name="Goldberg J."/>
            <person name="Griggs A."/>
            <person name="Gujja S."/>
            <person name="Heilman E."/>
            <person name="Heiman D."/>
            <person name="Howarth C."/>
            <person name="Mehta T."/>
            <person name="Neiman D."/>
            <person name="Pearson M."/>
            <person name="Roberts A."/>
            <person name="Saif S."/>
            <person name="Shea T."/>
            <person name="Shenoy N."/>
            <person name="Sisk P."/>
            <person name="Stolte C."/>
            <person name="Sykes S."/>
            <person name="White J."/>
            <person name="Yandava C."/>
            <person name="Burger G."/>
            <person name="Gray M.W."/>
            <person name="Holland P.W.H."/>
            <person name="King N."/>
            <person name="Lang F.B.F."/>
            <person name="Roger A.J."/>
            <person name="Ruiz-Trillo I."/>
            <person name="Haas B."/>
            <person name="Nusbaum C."/>
            <person name="Birren B."/>
        </authorList>
    </citation>
    <scope>NUCLEOTIDE SEQUENCE [LARGE SCALE GENOMIC DNA]</scope>
    <source>
        <strain evidence="2 3">JP610</strain>
    </source>
</reference>
<gene>
    <name evidence="2" type="ORF">SARC_16291</name>
</gene>
<dbReference type="eggNOG" id="KOG1896">
    <property type="taxonomic scope" value="Eukaryota"/>
</dbReference>
<dbReference type="GO" id="GO:0005634">
    <property type="term" value="C:nucleus"/>
    <property type="evidence" value="ECO:0007669"/>
    <property type="project" value="InterPro"/>
</dbReference>
<dbReference type="Gene3D" id="2.130.10.10">
    <property type="entry name" value="YVTN repeat-like/Quinoprotein amine dehydrogenase"/>
    <property type="match status" value="1"/>
</dbReference>
<dbReference type="OrthoDB" id="6109at2759"/>
<dbReference type="AlphaFoldDB" id="A0A0L0F3I4"/>
<dbReference type="GO" id="GO:0003676">
    <property type="term" value="F:nucleic acid binding"/>
    <property type="evidence" value="ECO:0007669"/>
    <property type="project" value="InterPro"/>
</dbReference>
<evidence type="ECO:0000313" key="2">
    <source>
        <dbReference type="EMBL" id="KNC71171.1"/>
    </source>
</evidence>
<feature type="non-terminal residue" evidence="2">
    <location>
        <position position="73"/>
    </location>
</feature>
<feature type="domain" description="RSE1/DDB1/CPSF1 C-terminal" evidence="1">
    <location>
        <begin position="10"/>
        <end position="72"/>
    </location>
</feature>
<sequence length="73" mass="8335">PRYIYPREPKFSVTLISPLSWEEIDAYEFPLYEHITCMDSVTLRSEETASGMKPFIAVSTMTVMGEETTPKGK</sequence>
<organism evidence="2 3">
    <name type="scientific">Sphaeroforma arctica JP610</name>
    <dbReference type="NCBI Taxonomy" id="667725"/>
    <lineage>
        <taxon>Eukaryota</taxon>
        <taxon>Ichthyosporea</taxon>
        <taxon>Ichthyophonida</taxon>
        <taxon>Sphaeroforma</taxon>
    </lineage>
</organism>
<evidence type="ECO:0000259" key="1">
    <source>
        <dbReference type="Pfam" id="PF03178"/>
    </source>
</evidence>
<accession>A0A0L0F3I4</accession>
<dbReference type="STRING" id="667725.A0A0L0F3I4"/>
<dbReference type="RefSeq" id="XP_014145073.1">
    <property type="nucleotide sequence ID" value="XM_014289598.1"/>
</dbReference>
<dbReference type="Pfam" id="PF03178">
    <property type="entry name" value="CPSF_A"/>
    <property type="match status" value="1"/>
</dbReference>
<protein>
    <recommendedName>
        <fullName evidence="1">RSE1/DDB1/CPSF1 C-terminal domain-containing protein</fullName>
    </recommendedName>
</protein>
<dbReference type="InterPro" id="IPR004871">
    <property type="entry name" value="RSE1/DDB1/CPSF1_C"/>
</dbReference>